<comment type="caution">
    <text evidence="3">The sequence shown here is derived from an EMBL/GenBank/DDBJ whole genome shotgun (WGS) entry which is preliminary data.</text>
</comment>
<evidence type="ECO:0000259" key="2">
    <source>
        <dbReference type="Pfam" id="PF10728"/>
    </source>
</evidence>
<dbReference type="InterPro" id="IPR008927">
    <property type="entry name" value="6-PGluconate_DH-like_C_sf"/>
</dbReference>
<dbReference type="AlphaFoldDB" id="A0A7V5PPT3"/>
<protein>
    <submittedName>
        <fullName evidence="3">DUF2520 domain-containing protein</fullName>
    </submittedName>
</protein>
<accession>A0A7V5PPT3</accession>
<feature type="domain" description="DUF2520" evidence="2">
    <location>
        <begin position="128"/>
        <end position="251"/>
    </location>
</feature>
<dbReference type="SUPFAM" id="SSF51735">
    <property type="entry name" value="NAD(P)-binding Rossmann-fold domains"/>
    <property type="match status" value="1"/>
</dbReference>
<gene>
    <name evidence="3" type="ORF">ENJ89_07315</name>
</gene>
<sequence length="280" mass="31561">MTHILIIGAGRLGSSLYRALQSIGYQKVTLAGREERKAETAPVYRFEPALAEKSDWLFLAVPDDQIKPLAEQLAGLDLTGRHVVHTSGFRSSADLEPAREAGAYIGSWHPVQTFSRRFLEPSVWRGITCSYEGDPQNVDFLREMCNRLDCRLQTVTAAQKQALHLAATIAANFTVALLSWAEQILTDRQIDRRQAAEFLLPMVNRVAENFRLKPGAEILTGPAKRGDLETLRGHLNLLPPEERELYRTLTDWIAHHLPTDKPQELRRFLKSITKQDGAEK</sequence>
<evidence type="ECO:0000313" key="3">
    <source>
        <dbReference type="EMBL" id="HHJ52988.1"/>
    </source>
</evidence>
<dbReference type="InterPro" id="IPR037108">
    <property type="entry name" value="TM1727-like_C_sf"/>
</dbReference>
<name>A0A7V5PPT3_CALAY</name>
<dbReference type="InterPro" id="IPR019665">
    <property type="entry name" value="OxRdtase/DH_put_Rossmann_dom"/>
</dbReference>
<dbReference type="EMBL" id="DROD01000480">
    <property type="protein sequence ID" value="HHJ52988.1"/>
    <property type="molecule type" value="Genomic_DNA"/>
</dbReference>
<dbReference type="Pfam" id="PF10728">
    <property type="entry name" value="DUF2520"/>
    <property type="match status" value="1"/>
</dbReference>
<feature type="domain" description="Putative oxidoreductase/dehydrogenase Rossmann-like" evidence="1">
    <location>
        <begin position="5"/>
        <end position="110"/>
    </location>
</feature>
<evidence type="ECO:0000259" key="1">
    <source>
        <dbReference type="Pfam" id="PF10727"/>
    </source>
</evidence>
<reference evidence="3" key="1">
    <citation type="journal article" date="2020" name="mSystems">
        <title>Genome- and Community-Level Interaction Insights into Carbon Utilization and Element Cycling Functions of Hydrothermarchaeota in Hydrothermal Sediment.</title>
        <authorList>
            <person name="Zhou Z."/>
            <person name="Liu Y."/>
            <person name="Xu W."/>
            <person name="Pan J."/>
            <person name="Luo Z.H."/>
            <person name="Li M."/>
        </authorList>
    </citation>
    <scope>NUCLEOTIDE SEQUENCE [LARGE SCALE GENOMIC DNA]</scope>
    <source>
        <strain evidence="3">HyVt-527</strain>
    </source>
</reference>
<dbReference type="Gene3D" id="3.40.50.720">
    <property type="entry name" value="NAD(P)-binding Rossmann-like Domain"/>
    <property type="match status" value="1"/>
</dbReference>
<dbReference type="Pfam" id="PF10727">
    <property type="entry name" value="Rossmann-like"/>
    <property type="match status" value="1"/>
</dbReference>
<dbReference type="InterPro" id="IPR036291">
    <property type="entry name" value="NAD(P)-bd_dom_sf"/>
</dbReference>
<dbReference type="Gene3D" id="1.10.1040.20">
    <property type="entry name" value="ProC-like, C-terminal domain"/>
    <property type="match status" value="1"/>
</dbReference>
<proteinExistence type="predicted"/>
<organism evidence="3">
    <name type="scientific">Caldithrix abyssi</name>
    <dbReference type="NCBI Taxonomy" id="187145"/>
    <lineage>
        <taxon>Bacteria</taxon>
        <taxon>Pseudomonadati</taxon>
        <taxon>Calditrichota</taxon>
        <taxon>Calditrichia</taxon>
        <taxon>Calditrichales</taxon>
        <taxon>Calditrichaceae</taxon>
        <taxon>Caldithrix</taxon>
    </lineage>
</organism>
<dbReference type="PANTHER" id="PTHR40459:SF1">
    <property type="entry name" value="CONSERVED HYPOTHETICAL ALANINE AND LEUCINE RICH PROTEIN"/>
    <property type="match status" value="1"/>
</dbReference>
<dbReference type="PANTHER" id="PTHR40459">
    <property type="entry name" value="CONSERVED HYPOTHETICAL ALANINE AND LEUCINE RICH PROTEIN"/>
    <property type="match status" value="1"/>
</dbReference>
<dbReference type="InterPro" id="IPR018931">
    <property type="entry name" value="DUF2520"/>
</dbReference>
<dbReference type="SUPFAM" id="SSF48179">
    <property type="entry name" value="6-phosphogluconate dehydrogenase C-terminal domain-like"/>
    <property type="match status" value="1"/>
</dbReference>
<dbReference type="Proteomes" id="UP000886124">
    <property type="component" value="Unassembled WGS sequence"/>
</dbReference>